<name>A0A366ES58_9BACI</name>
<feature type="transmembrane region" description="Helical" evidence="1">
    <location>
        <begin position="38"/>
        <end position="63"/>
    </location>
</feature>
<comment type="caution">
    <text evidence="2">The sequence shown here is derived from an EMBL/GenBank/DDBJ whole genome shotgun (WGS) entry which is preliminary data.</text>
</comment>
<evidence type="ECO:0000313" key="3">
    <source>
        <dbReference type="Proteomes" id="UP000252118"/>
    </source>
</evidence>
<accession>A0A366ES58</accession>
<dbReference type="EMBL" id="QNRJ01000005">
    <property type="protein sequence ID" value="RBP04776.1"/>
    <property type="molecule type" value="Genomic_DNA"/>
</dbReference>
<proteinExistence type="predicted"/>
<keyword evidence="1" id="KW-0472">Membrane</keyword>
<evidence type="ECO:0000313" key="2">
    <source>
        <dbReference type="EMBL" id="RBP04776.1"/>
    </source>
</evidence>
<protein>
    <submittedName>
        <fullName evidence="2">Uncharacterized protein</fullName>
    </submittedName>
</protein>
<feature type="transmembrane region" description="Helical" evidence="1">
    <location>
        <begin position="14"/>
        <end position="31"/>
    </location>
</feature>
<gene>
    <name evidence="2" type="ORF">DET59_10564</name>
</gene>
<reference evidence="2 3" key="1">
    <citation type="submission" date="2018-06" db="EMBL/GenBank/DDBJ databases">
        <title>Freshwater and sediment microbial communities from various areas in North America, analyzing microbe dynamics in response to fracking.</title>
        <authorList>
            <person name="Lamendella R."/>
        </authorList>
    </citation>
    <scope>NUCLEOTIDE SEQUENCE [LARGE SCALE GENOMIC DNA]</scope>
    <source>
        <strain evidence="2 3">97B</strain>
    </source>
</reference>
<keyword evidence="1" id="KW-1133">Transmembrane helix</keyword>
<sequence length="73" mass="8469">MIQETLTYSGGETLLYFIAILLITGGSIFLAMRKKRAFFLTIPFLSLFIYFIFQIAMVPIPFFETVKFIFSLK</sequence>
<organism evidence="2 3">
    <name type="scientific">Rossellomorea aquimaris</name>
    <dbReference type="NCBI Taxonomy" id="189382"/>
    <lineage>
        <taxon>Bacteria</taxon>
        <taxon>Bacillati</taxon>
        <taxon>Bacillota</taxon>
        <taxon>Bacilli</taxon>
        <taxon>Bacillales</taxon>
        <taxon>Bacillaceae</taxon>
        <taxon>Rossellomorea</taxon>
    </lineage>
</organism>
<keyword evidence="1" id="KW-0812">Transmembrane</keyword>
<evidence type="ECO:0000256" key="1">
    <source>
        <dbReference type="SAM" id="Phobius"/>
    </source>
</evidence>
<dbReference type="AlphaFoldDB" id="A0A366ES58"/>
<dbReference type="Proteomes" id="UP000252118">
    <property type="component" value="Unassembled WGS sequence"/>
</dbReference>